<dbReference type="InterPro" id="IPR001810">
    <property type="entry name" value="F-box_dom"/>
</dbReference>
<evidence type="ECO:0000259" key="2">
    <source>
        <dbReference type="Pfam" id="PF12937"/>
    </source>
</evidence>
<evidence type="ECO:0000313" key="4">
    <source>
        <dbReference type="Proteomes" id="UP000807469"/>
    </source>
</evidence>
<reference evidence="3" key="1">
    <citation type="submission" date="2020-11" db="EMBL/GenBank/DDBJ databases">
        <authorList>
            <consortium name="DOE Joint Genome Institute"/>
            <person name="Ahrendt S."/>
            <person name="Riley R."/>
            <person name="Andreopoulos W."/>
            <person name="Labutti K."/>
            <person name="Pangilinan J."/>
            <person name="Ruiz-Duenas F.J."/>
            <person name="Barrasa J.M."/>
            <person name="Sanchez-Garcia M."/>
            <person name="Camarero S."/>
            <person name="Miyauchi S."/>
            <person name="Serrano A."/>
            <person name="Linde D."/>
            <person name="Babiker R."/>
            <person name="Drula E."/>
            <person name="Ayuso-Fernandez I."/>
            <person name="Pacheco R."/>
            <person name="Padilla G."/>
            <person name="Ferreira P."/>
            <person name="Barriuso J."/>
            <person name="Kellner H."/>
            <person name="Castanera R."/>
            <person name="Alfaro M."/>
            <person name="Ramirez L."/>
            <person name="Pisabarro A.G."/>
            <person name="Kuo A."/>
            <person name="Tritt A."/>
            <person name="Lipzen A."/>
            <person name="He G."/>
            <person name="Yan M."/>
            <person name="Ng V."/>
            <person name="Cullen D."/>
            <person name="Martin F."/>
            <person name="Rosso M.-N."/>
            <person name="Henrissat B."/>
            <person name="Hibbett D."/>
            <person name="Martinez A.T."/>
            <person name="Grigoriev I.V."/>
        </authorList>
    </citation>
    <scope>NUCLEOTIDE SEQUENCE</scope>
    <source>
        <strain evidence="3">CIRM-BRFM 674</strain>
    </source>
</reference>
<dbReference type="InterPro" id="IPR032675">
    <property type="entry name" value="LRR_dom_sf"/>
</dbReference>
<dbReference type="EMBL" id="MU155178">
    <property type="protein sequence ID" value="KAF9481446.1"/>
    <property type="molecule type" value="Genomic_DNA"/>
</dbReference>
<protein>
    <recommendedName>
        <fullName evidence="2">F-box domain-containing protein</fullName>
    </recommendedName>
</protein>
<dbReference type="Proteomes" id="UP000807469">
    <property type="component" value="Unassembled WGS sequence"/>
</dbReference>
<dbReference type="AlphaFoldDB" id="A0A9P6CV87"/>
<organism evidence="3 4">
    <name type="scientific">Pholiota conissans</name>
    <dbReference type="NCBI Taxonomy" id="109636"/>
    <lineage>
        <taxon>Eukaryota</taxon>
        <taxon>Fungi</taxon>
        <taxon>Dikarya</taxon>
        <taxon>Basidiomycota</taxon>
        <taxon>Agaricomycotina</taxon>
        <taxon>Agaricomycetes</taxon>
        <taxon>Agaricomycetidae</taxon>
        <taxon>Agaricales</taxon>
        <taxon>Agaricineae</taxon>
        <taxon>Strophariaceae</taxon>
        <taxon>Pholiota</taxon>
    </lineage>
</organism>
<sequence length="588" mass="66957">MQGELSLKDGVASQEENYEATEAHEASTSQYDDARGLHPGTGAFEQNLSFHLEARTLMMNSELNGFAYITNLPPEVLIQIFLLAQRDESGNMLPYCQWTRLTHVNRRWRAVALNSPGLWMELQSGNPSWAREAIIRSKRVGVIINISGKNLDYLPILRFIVMHCVPIRGLRLFNASDMKIVNTINMIIAKVPPRFEILDLEGVASAAYSHPRIDDSHVSTDIVRANYQQLRCLRLVKCFIYWDSNPLFQGAITHFTLQNPHSKPTRKQFLLILKQMPYLKYLDLDHAFSVVDWTSSSWNYTHEDSIYFAHLRVLHVHSRSSLDIEAFFHLITFPPEAIVKLTFCVKDPTSLELSSIIAAVSRSYPMHQNFGNGTHFSTLLIYQPCYIEAPVYGFKLTLSTSSIFGEKLISYDPDDANLQIDFSWLKQESSADILPINHILDTIFSGSLPLRDIRSVFFGWGLEPNDITSEKTMDTFGRLAQLDSIITSKHSSKPFLDAFDFVHPTDQSYFPKLSSICLYNTKIIKSIMMHVPNPAAVPIDLLENWLIRRYECGAEIKKLAFSDCHGLGREEDVLKEMVLGAVRRAKMK</sequence>
<dbReference type="SUPFAM" id="SSF81383">
    <property type="entry name" value="F-box domain"/>
    <property type="match status" value="1"/>
</dbReference>
<feature type="region of interest" description="Disordered" evidence="1">
    <location>
        <begin position="1"/>
        <end position="38"/>
    </location>
</feature>
<evidence type="ECO:0000313" key="3">
    <source>
        <dbReference type="EMBL" id="KAF9481446.1"/>
    </source>
</evidence>
<feature type="domain" description="F-box" evidence="2">
    <location>
        <begin position="69"/>
        <end position="121"/>
    </location>
</feature>
<keyword evidence="4" id="KW-1185">Reference proteome</keyword>
<dbReference type="InterPro" id="IPR036047">
    <property type="entry name" value="F-box-like_dom_sf"/>
</dbReference>
<comment type="caution">
    <text evidence="3">The sequence shown here is derived from an EMBL/GenBank/DDBJ whole genome shotgun (WGS) entry which is preliminary data.</text>
</comment>
<dbReference type="OrthoDB" id="3172239at2759"/>
<proteinExistence type="predicted"/>
<gene>
    <name evidence="3" type="ORF">BDN70DRAFT_876242</name>
</gene>
<name>A0A9P6CV87_9AGAR</name>
<evidence type="ECO:0000256" key="1">
    <source>
        <dbReference type="SAM" id="MobiDB-lite"/>
    </source>
</evidence>
<dbReference type="Pfam" id="PF12937">
    <property type="entry name" value="F-box-like"/>
    <property type="match status" value="1"/>
</dbReference>
<dbReference type="Gene3D" id="3.80.10.10">
    <property type="entry name" value="Ribonuclease Inhibitor"/>
    <property type="match status" value="1"/>
</dbReference>
<accession>A0A9P6CV87</accession>